<accession>A0AAP2DGK0</accession>
<name>A0AAP2DGK0_9BACT</name>
<keyword evidence="3" id="KW-1185">Reference proteome</keyword>
<dbReference type="EC" id="2.4.-.-" evidence="2"/>
<proteinExistence type="predicted"/>
<protein>
    <submittedName>
        <fullName evidence="2">Glycosyltransferase</fullName>
        <ecNumber evidence="2">2.4.-.-</ecNumber>
    </submittedName>
</protein>
<dbReference type="Proteomes" id="UP001319180">
    <property type="component" value="Unassembled WGS sequence"/>
</dbReference>
<dbReference type="RefSeq" id="WP_254094407.1">
    <property type="nucleotide sequence ID" value="NZ_JAHESC010000081.1"/>
</dbReference>
<dbReference type="InterPro" id="IPR001173">
    <property type="entry name" value="Glyco_trans_2-like"/>
</dbReference>
<feature type="domain" description="Glycosyltransferase 2-like" evidence="1">
    <location>
        <begin position="5"/>
        <end position="136"/>
    </location>
</feature>
<dbReference type="InterPro" id="IPR029044">
    <property type="entry name" value="Nucleotide-diphossugar_trans"/>
</dbReference>
<keyword evidence="2" id="KW-0808">Transferase</keyword>
<dbReference type="AlphaFoldDB" id="A0AAP2DGK0"/>
<dbReference type="EMBL" id="JAHESC010000081">
    <property type="protein sequence ID" value="MBT1690701.1"/>
    <property type="molecule type" value="Genomic_DNA"/>
</dbReference>
<evidence type="ECO:0000259" key="1">
    <source>
        <dbReference type="Pfam" id="PF00535"/>
    </source>
</evidence>
<dbReference type="CDD" id="cd00761">
    <property type="entry name" value="Glyco_tranf_GTA_type"/>
    <property type="match status" value="1"/>
</dbReference>
<dbReference type="GO" id="GO:0016758">
    <property type="term" value="F:hexosyltransferase activity"/>
    <property type="evidence" value="ECO:0007669"/>
    <property type="project" value="UniProtKB-ARBA"/>
</dbReference>
<sequence length="304" mass="35113">MKKVSVIITTYNAEKTIARALHSVLRQEGMGRAFTVELIVIDDCSTDDTLEILEKFSLDIQQFYSTPANSGGPNKGRNIGLRYATGDYICFLDHDDLWLPHKIRLQLQAGEHVPIVTGSYSMTNTHTGIHTLAENLEMTRFFAPNETFLKKLSKEKMGVQNTYLGTVMIHKDLKHILFEEHFGMLDFDWTLRLFEQRASAEIAAHVATRFVDGHNLSLDVEYRKKDYYYSLMCLEGFEKRYPREVALARKRINGSRARYCYLQGNMPEARKYLRKAMPGVKETLYYITSFAGSQWVKRYFPVFG</sequence>
<organism evidence="2 3">
    <name type="scientific">Dawidia soli</name>
    <dbReference type="NCBI Taxonomy" id="2782352"/>
    <lineage>
        <taxon>Bacteria</taxon>
        <taxon>Pseudomonadati</taxon>
        <taxon>Bacteroidota</taxon>
        <taxon>Cytophagia</taxon>
        <taxon>Cytophagales</taxon>
        <taxon>Chryseotaleaceae</taxon>
        <taxon>Dawidia</taxon>
    </lineage>
</organism>
<dbReference type="PANTHER" id="PTHR22916:SF3">
    <property type="entry name" value="UDP-GLCNAC:BETAGAL BETA-1,3-N-ACETYLGLUCOSAMINYLTRANSFERASE-LIKE PROTEIN 1"/>
    <property type="match status" value="1"/>
</dbReference>
<comment type="caution">
    <text evidence="2">The sequence shown here is derived from an EMBL/GenBank/DDBJ whole genome shotgun (WGS) entry which is preliminary data.</text>
</comment>
<evidence type="ECO:0000313" key="3">
    <source>
        <dbReference type="Proteomes" id="UP001319180"/>
    </source>
</evidence>
<gene>
    <name evidence="2" type="ORF">KK078_29320</name>
</gene>
<dbReference type="PANTHER" id="PTHR22916">
    <property type="entry name" value="GLYCOSYLTRANSFERASE"/>
    <property type="match status" value="1"/>
</dbReference>
<keyword evidence="2" id="KW-0328">Glycosyltransferase</keyword>
<dbReference type="Gene3D" id="3.90.550.10">
    <property type="entry name" value="Spore Coat Polysaccharide Biosynthesis Protein SpsA, Chain A"/>
    <property type="match status" value="1"/>
</dbReference>
<dbReference type="Pfam" id="PF00535">
    <property type="entry name" value="Glycos_transf_2"/>
    <property type="match status" value="1"/>
</dbReference>
<dbReference type="SUPFAM" id="SSF53448">
    <property type="entry name" value="Nucleotide-diphospho-sugar transferases"/>
    <property type="match status" value="1"/>
</dbReference>
<reference evidence="2 3" key="1">
    <citation type="submission" date="2021-05" db="EMBL/GenBank/DDBJ databases">
        <title>A Polyphasic approach of four new species of the genus Ohtaekwangia: Ohtaekwangia histidinii sp. nov., Ohtaekwangia cretensis sp. nov., Ohtaekwangia indiensis sp. nov., Ohtaekwangia reichenbachii sp. nov. from diverse environment.</title>
        <authorList>
            <person name="Octaviana S."/>
        </authorList>
    </citation>
    <scope>NUCLEOTIDE SEQUENCE [LARGE SCALE GENOMIC DNA]</scope>
    <source>
        <strain evidence="2 3">PWU37</strain>
    </source>
</reference>
<evidence type="ECO:0000313" key="2">
    <source>
        <dbReference type="EMBL" id="MBT1690701.1"/>
    </source>
</evidence>